<accession>A0A6P5ATA5</accession>
<dbReference type="PANTHER" id="PTHR34925:SF2">
    <property type="entry name" value="PAZ DOMAIN-CONTAINING PROTEIN"/>
    <property type="match status" value="1"/>
</dbReference>
<gene>
    <name evidence="5" type="primary">LOC109486001</name>
</gene>
<dbReference type="RefSeq" id="XP_019645256.1">
    <property type="nucleotide sequence ID" value="XM_019789697.1"/>
</dbReference>
<dbReference type="Proteomes" id="UP000515135">
    <property type="component" value="Unplaced"/>
</dbReference>
<feature type="region of interest" description="Disordered" evidence="2">
    <location>
        <begin position="227"/>
        <end position="305"/>
    </location>
</feature>
<keyword evidence="4" id="KW-1185">Reference proteome</keyword>
<dbReference type="InterPro" id="IPR000571">
    <property type="entry name" value="Znf_CCCH"/>
</dbReference>
<reference evidence="5" key="1">
    <citation type="submission" date="2025-08" db="UniProtKB">
        <authorList>
            <consortium name="RefSeq"/>
        </authorList>
    </citation>
    <scope>IDENTIFICATION</scope>
    <source>
        <tissue evidence="5">Gonad</tissue>
    </source>
</reference>
<feature type="compositionally biased region" description="Basic and acidic residues" evidence="2">
    <location>
        <begin position="562"/>
        <end position="575"/>
    </location>
</feature>
<feature type="region of interest" description="Disordered" evidence="2">
    <location>
        <begin position="324"/>
        <end position="532"/>
    </location>
</feature>
<dbReference type="GeneID" id="109486001"/>
<feature type="compositionally biased region" description="Polar residues" evidence="2">
    <location>
        <begin position="751"/>
        <end position="772"/>
    </location>
</feature>
<sequence length="772" mass="84939">MFTSSGFFRNNPCPFLAEGACDRSHCHFKHVRPVQTASTNHLSGSDVAQEDDNRGSSAVLRLDIVKDAVAKVRNAMEKEQMDLSHHHGNYMPYDPSASETSPRGGAPAPAVHTKLPSTMPGRAGRLEYRPTPIAELKKRHAAGVDITEQEYDPTRPSTAIGGSLGYHPTPITDLDTSNDIRQEPTTVIVNKYTEAFKYQGTDMEYDPIMNYSAVPKQQKRKLLDISEQSSAQPVSKQRKVGQDQNALGSSQDNAKLREDVIADDVSNSEEIKHRISESDTVPEIGTLSNNEGVSDSDKVSETGLGLSSSTTQYTLMNDEDIRKDTTQLFESKSSTRKTGATGPVNKQGNDTNGSSRPDRGDIKKKKSSKHLKDAKVSKDQSENSDEKAAKHGNDLSVSSKTRTKEKDGKSKAVGDKKNSTRKNPTKEEQKESRQHSKVKTSKTENSSASKSSSKLKSTDKNSSKPSRREKVFDSEDSSSDNLPKGSEGEDSVIDLVSEDCSTDMSDREKKRKLKKAKHEEIGQNNTGSFVENERKRMKNLKHSISLTKGTATKLSETYHPEVVEKMDWIKTEKQKLNPSDSDEYLSKVNSTKVKKTYKVHSESKSTEDKVNKNQGHKHGKDSKHVKISSEGLKNSHKREKEKQEKGKEKSSSSSSSKKGASNDKHGKLVAHKSSQKKLTPKLESPYDLTFSDSESDTFVREKSGHSISKSALKKLKSRGDKDGKTKTTPGIKVSHADLFGDDSEDDVPMPTDSTSQDASSVDLTLTLTPCGG</sequence>
<keyword evidence="1" id="KW-0479">Metal-binding</keyword>
<evidence type="ECO:0000313" key="5">
    <source>
        <dbReference type="RefSeq" id="XP_019645256.1"/>
    </source>
</evidence>
<feature type="compositionally biased region" description="Acidic residues" evidence="2">
    <location>
        <begin position="488"/>
        <end position="501"/>
    </location>
</feature>
<evidence type="ECO:0000256" key="2">
    <source>
        <dbReference type="SAM" id="MobiDB-lite"/>
    </source>
</evidence>
<keyword evidence="1" id="KW-0863">Zinc-finger</keyword>
<protein>
    <submittedName>
        <fullName evidence="5">Dentin sialophosphoprotein-like</fullName>
    </submittedName>
</protein>
<organism evidence="4 5">
    <name type="scientific">Branchiostoma belcheri</name>
    <name type="common">Amphioxus</name>
    <dbReference type="NCBI Taxonomy" id="7741"/>
    <lineage>
        <taxon>Eukaryota</taxon>
        <taxon>Metazoa</taxon>
        <taxon>Chordata</taxon>
        <taxon>Cephalochordata</taxon>
        <taxon>Leptocardii</taxon>
        <taxon>Amphioxiformes</taxon>
        <taxon>Branchiostomatidae</taxon>
        <taxon>Branchiostoma</taxon>
    </lineage>
</organism>
<name>A0A6P5ATA5_BRABE</name>
<feature type="compositionally biased region" description="Basic and acidic residues" evidence="2">
    <location>
        <begin position="402"/>
        <end position="434"/>
    </location>
</feature>
<feature type="compositionally biased region" description="Basic residues" evidence="2">
    <location>
        <begin position="614"/>
        <end position="626"/>
    </location>
</feature>
<feature type="compositionally biased region" description="Basic and acidic residues" evidence="2">
    <location>
        <begin position="599"/>
        <end position="611"/>
    </location>
</feature>
<dbReference type="KEGG" id="bbel:109486001"/>
<evidence type="ECO:0000313" key="4">
    <source>
        <dbReference type="Proteomes" id="UP000515135"/>
    </source>
</evidence>
<feature type="compositionally biased region" description="Polar residues" evidence="2">
    <location>
        <begin position="242"/>
        <end position="253"/>
    </location>
</feature>
<feature type="zinc finger region" description="C3H1-type" evidence="1">
    <location>
        <begin position="7"/>
        <end position="33"/>
    </location>
</feature>
<feature type="region of interest" description="Disordered" evidence="2">
    <location>
        <begin position="94"/>
        <end position="124"/>
    </location>
</feature>
<feature type="compositionally biased region" description="Low complexity" evidence="2">
    <location>
        <begin position="443"/>
        <end position="455"/>
    </location>
</feature>
<keyword evidence="1" id="KW-0862">Zinc</keyword>
<evidence type="ECO:0000259" key="3">
    <source>
        <dbReference type="PROSITE" id="PS50103"/>
    </source>
</evidence>
<dbReference type="PROSITE" id="PS50103">
    <property type="entry name" value="ZF_C3H1"/>
    <property type="match status" value="1"/>
</dbReference>
<dbReference type="GO" id="GO:0008270">
    <property type="term" value="F:zinc ion binding"/>
    <property type="evidence" value="ECO:0007669"/>
    <property type="project" value="UniProtKB-KW"/>
</dbReference>
<dbReference type="AlphaFoldDB" id="A0A6P5ATA5"/>
<feature type="compositionally biased region" description="Polar residues" evidence="2">
    <location>
        <begin position="326"/>
        <end position="355"/>
    </location>
</feature>
<feature type="region of interest" description="Disordered" evidence="2">
    <location>
        <begin position="562"/>
        <end position="772"/>
    </location>
</feature>
<dbReference type="OrthoDB" id="206335at2759"/>
<feature type="compositionally biased region" description="Basic and acidic residues" evidence="2">
    <location>
        <begin position="456"/>
        <end position="473"/>
    </location>
</feature>
<feature type="compositionally biased region" description="Basic residues" evidence="2">
    <location>
        <begin position="667"/>
        <end position="679"/>
    </location>
</feature>
<evidence type="ECO:0000256" key="1">
    <source>
        <dbReference type="PROSITE-ProRule" id="PRU00723"/>
    </source>
</evidence>
<feature type="compositionally biased region" description="Basic and acidic residues" evidence="2">
    <location>
        <begin position="370"/>
        <end position="393"/>
    </location>
</feature>
<proteinExistence type="predicted"/>
<dbReference type="PANTHER" id="PTHR34925">
    <property type="match status" value="1"/>
</dbReference>
<feature type="compositionally biased region" description="Basic and acidic residues" evidence="2">
    <location>
        <begin position="638"/>
        <end position="650"/>
    </location>
</feature>
<feature type="domain" description="C3H1-type" evidence="3">
    <location>
        <begin position="7"/>
        <end position="33"/>
    </location>
</feature>